<keyword evidence="2" id="KW-1185">Reference proteome</keyword>
<name>A0ABR6SDE6_ANAVA</name>
<dbReference type="GeneID" id="58722918"/>
<protein>
    <submittedName>
        <fullName evidence="1">TIGR04282 family arsenosugar biosynthesis glycosyltransferase</fullName>
    </submittedName>
</protein>
<organism evidence="1 2">
    <name type="scientific">Trichormus variabilis N2B</name>
    <dbReference type="NCBI Taxonomy" id="2681315"/>
    <lineage>
        <taxon>Bacteria</taxon>
        <taxon>Bacillati</taxon>
        <taxon>Cyanobacteriota</taxon>
        <taxon>Cyanophyceae</taxon>
        <taxon>Nostocales</taxon>
        <taxon>Nostocaceae</taxon>
        <taxon>Trichormus</taxon>
    </lineage>
</organism>
<accession>A0ABR6SDE6</accession>
<evidence type="ECO:0000313" key="1">
    <source>
        <dbReference type="EMBL" id="MBC1304429.1"/>
    </source>
</evidence>
<dbReference type="PANTHER" id="PTHR36529">
    <property type="entry name" value="SLL1095 PROTEIN"/>
    <property type="match status" value="1"/>
</dbReference>
<dbReference type="InterPro" id="IPR018641">
    <property type="entry name" value="Trfase_1_rSAM/seldom-assoc"/>
</dbReference>
<proteinExistence type="predicted"/>
<dbReference type="EMBL" id="JACKZP010000107">
    <property type="protein sequence ID" value="MBC1304429.1"/>
    <property type="molecule type" value="Genomic_DNA"/>
</dbReference>
<dbReference type="Gene3D" id="3.90.550.10">
    <property type="entry name" value="Spore Coat Polysaccharide Biosynthesis Protein SpsA, Chain A"/>
    <property type="match status" value="1"/>
</dbReference>
<comment type="caution">
    <text evidence="1">The sequence shown here is derived from an EMBL/GenBank/DDBJ whole genome shotgun (WGS) entry which is preliminary data.</text>
</comment>
<reference evidence="1 2" key="1">
    <citation type="submission" date="2019-11" db="EMBL/GenBank/DDBJ databases">
        <title>Comparison of genomes from free-living endosymbiotic cyanobacteria isolated from Azolla.</title>
        <authorList>
            <person name="Thiel T."/>
            <person name="Pratte B."/>
        </authorList>
    </citation>
    <scope>NUCLEOTIDE SEQUENCE [LARGE SCALE GENOMIC DNA]</scope>
    <source>
        <strain evidence="1 2">N2B</strain>
    </source>
</reference>
<dbReference type="NCBIfam" id="TIGR04282">
    <property type="entry name" value="glyco_like_cofC"/>
    <property type="match status" value="1"/>
</dbReference>
<gene>
    <name evidence="1" type="ORF">GNE12_21150</name>
</gene>
<dbReference type="Pfam" id="PF09837">
    <property type="entry name" value="DUF2064"/>
    <property type="match status" value="1"/>
</dbReference>
<evidence type="ECO:0000313" key="2">
    <source>
        <dbReference type="Proteomes" id="UP000570851"/>
    </source>
</evidence>
<dbReference type="RefSeq" id="WP_011317160.1">
    <property type="nucleotide sequence ID" value="NZ_JACKZP010000107.1"/>
</dbReference>
<dbReference type="Proteomes" id="UP000570851">
    <property type="component" value="Unassembled WGS sequence"/>
</dbReference>
<dbReference type="SUPFAM" id="SSF53448">
    <property type="entry name" value="Nucleotide-diphospho-sugar transferases"/>
    <property type="match status" value="1"/>
</dbReference>
<dbReference type="PANTHER" id="PTHR36529:SF1">
    <property type="entry name" value="GLYCOSYLTRANSFERASE"/>
    <property type="match status" value="1"/>
</dbReference>
<dbReference type="InterPro" id="IPR029044">
    <property type="entry name" value="Nucleotide-diphossugar_trans"/>
</dbReference>
<sequence>MLKSSETLQQHLIIFTRYPEPGKTKTRLIPALGSIGAANLQRQMTEYTLFQVKQLQKLINISLEMRFAGGDLQLMQDWLGADLVYQSQGDGDLGSRMARSLYDSFQGQAKQVVIIGTDCPGLNSQILAQAFEQIYTVDLVLGPAIDGGYYLIALRRFIPELFANIDWGTSQVLQQTVDIAHKLNLSYHHLPPLADVDRPDDLTIWQRIWETEVKMM</sequence>